<evidence type="ECO:0000313" key="2">
    <source>
        <dbReference type="EMBL" id="KGJ86515.1"/>
    </source>
</evidence>
<reference evidence="2 3" key="1">
    <citation type="submission" date="2014-08" db="EMBL/GenBank/DDBJ databases">
        <title>Genomic and Phenotypic Diversity of Colwellia psychrerythraea strains from Disparate Marine Basins.</title>
        <authorList>
            <person name="Techtmann S.M."/>
            <person name="Stelling S.C."/>
            <person name="Utturkar S.M."/>
            <person name="Alshibli N."/>
            <person name="Harris A."/>
            <person name="Brown S.D."/>
            <person name="Hazen T.C."/>
        </authorList>
    </citation>
    <scope>NUCLEOTIDE SEQUENCE [LARGE SCALE GENOMIC DNA]</scope>
    <source>
        <strain evidence="2 3">GAB14E</strain>
    </source>
</reference>
<feature type="region of interest" description="Disordered" evidence="1">
    <location>
        <begin position="1"/>
        <end position="20"/>
    </location>
</feature>
<dbReference type="AlphaFoldDB" id="A0A099K8A1"/>
<dbReference type="EMBL" id="JQEC01000075">
    <property type="protein sequence ID" value="KGJ86515.1"/>
    <property type="molecule type" value="Genomic_DNA"/>
</dbReference>
<protein>
    <submittedName>
        <fullName evidence="2">Uncharacterized protein</fullName>
    </submittedName>
</protein>
<dbReference type="PATRIC" id="fig|28229.3.peg.4735"/>
<dbReference type="Proteomes" id="UP000029868">
    <property type="component" value="Unassembled WGS sequence"/>
</dbReference>
<organism evidence="2 3">
    <name type="scientific">Colwellia psychrerythraea</name>
    <name type="common">Vibrio psychroerythus</name>
    <dbReference type="NCBI Taxonomy" id="28229"/>
    <lineage>
        <taxon>Bacteria</taxon>
        <taxon>Pseudomonadati</taxon>
        <taxon>Pseudomonadota</taxon>
        <taxon>Gammaproteobacteria</taxon>
        <taxon>Alteromonadales</taxon>
        <taxon>Colwelliaceae</taxon>
        <taxon>Colwellia</taxon>
    </lineage>
</organism>
<gene>
    <name evidence="2" type="ORF">GAB14E_0788</name>
</gene>
<name>A0A099K8A1_COLPS</name>
<proteinExistence type="predicted"/>
<evidence type="ECO:0000256" key="1">
    <source>
        <dbReference type="SAM" id="MobiDB-lite"/>
    </source>
</evidence>
<comment type="caution">
    <text evidence="2">The sequence shown here is derived from an EMBL/GenBank/DDBJ whole genome shotgun (WGS) entry which is preliminary data.</text>
</comment>
<sequence>MCKKSNRAGPVSAQVSMVKSKQIEPSDEQTIVDINRKNTAALKLKKAITKQAVDLENPNYILGYN</sequence>
<accession>A0A099K8A1</accession>
<evidence type="ECO:0000313" key="3">
    <source>
        <dbReference type="Proteomes" id="UP000029868"/>
    </source>
</evidence>